<dbReference type="InterPro" id="IPR055557">
    <property type="entry name" value="DUF7133"/>
</dbReference>
<proteinExistence type="predicted"/>
<dbReference type="PANTHER" id="PTHR19328">
    <property type="entry name" value="HEDGEHOG-INTERACTING PROTEIN"/>
    <property type="match status" value="1"/>
</dbReference>
<evidence type="ECO:0000313" key="4">
    <source>
        <dbReference type="EMBL" id="MDJ1502446.1"/>
    </source>
</evidence>
<sequence length="444" mass="48855">MKQIKIFAGHLMLLLALSYCNSQSQQKENEASGNTSRKEELATQTVSMPKPYETKSVKNFSKVLGWSGNQKPTAPQGFTVTKFATDLINPRWVYAAPNGDIFVAEANTESEGVKKIADVATGKAKSQRLGASANRITLLRDTNKDGKPDVRKVFLTDLNQPFGMLVLGNFFYVANTDGLWRYPYQEGQTQMKTKGEKIASLPAGGYNNHWTRNVIANSEGSKIYVSVGSGSNVAEHGMDNEKRRANILEMNPDGTQERIYASGLRNPVGMDWVPGTNTLWTAVNERDELGDELVPDYMTSVKEGGFYGWPYAYFGPNEDPRLKGENPELVQKTIVPDVALGPHTASLGLTFYDKKAFPAKYQNGAFIGQHGSWNRSELSGYKVVFVPFKNGKPAGQPEDFLTGFVADQDQSRVYGRPVGVEVLPDGSLLVADDAANTLWRVSAQ</sequence>
<reference evidence="4" key="1">
    <citation type="submission" date="2023-05" db="EMBL/GenBank/DDBJ databases">
        <authorList>
            <person name="Zhang X."/>
        </authorList>
    </citation>
    <scope>NUCLEOTIDE SEQUENCE</scope>
    <source>
        <strain evidence="4">BD1B2-1</strain>
    </source>
</reference>
<feature type="region of interest" description="Disordered" evidence="1">
    <location>
        <begin position="27"/>
        <end position="48"/>
    </location>
</feature>
<dbReference type="Proteomes" id="UP001232063">
    <property type="component" value="Unassembled WGS sequence"/>
</dbReference>
<dbReference type="EMBL" id="JASJOU010000005">
    <property type="protein sequence ID" value="MDJ1502446.1"/>
    <property type="molecule type" value="Genomic_DNA"/>
</dbReference>
<protein>
    <submittedName>
        <fullName evidence="4">Sorbosone dehydrogenase family protein</fullName>
    </submittedName>
</protein>
<accession>A0AAE3R2E9</accession>
<comment type="caution">
    <text evidence="4">The sequence shown here is derived from an EMBL/GenBank/DDBJ whole genome shotgun (WGS) entry which is preliminary data.</text>
</comment>
<dbReference type="PANTHER" id="PTHR19328:SF55">
    <property type="entry name" value="BLR6566 PROTEIN"/>
    <property type="match status" value="1"/>
</dbReference>
<dbReference type="Gene3D" id="2.120.10.30">
    <property type="entry name" value="TolB, C-terminal domain"/>
    <property type="match status" value="1"/>
</dbReference>
<dbReference type="InterPro" id="IPR011042">
    <property type="entry name" value="6-blade_b-propeller_TolB-like"/>
</dbReference>
<feature type="chain" id="PRO_5042009870" evidence="2">
    <location>
        <begin position="25"/>
        <end position="444"/>
    </location>
</feature>
<keyword evidence="2" id="KW-0732">Signal</keyword>
<organism evidence="4 5">
    <name type="scientific">Xanthocytophaga agilis</name>
    <dbReference type="NCBI Taxonomy" id="3048010"/>
    <lineage>
        <taxon>Bacteria</taxon>
        <taxon>Pseudomonadati</taxon>
        <taxon>Bacteroidota</taxon>
        <taxon>Cytophagia</taxon>
        <taxon>Cytophagales</taxon>
        <taxon>Rhodocytophagaceae</taxon>
        <taxon>Xanthocytophaga</taxon>
    </lineage>
</organism>
<dbReference type="RefSeq" id="WP_314512504.1">
    <property type="nucleotide sequence ID" value="NZ_JASJOU010000005.1"/>
</dbReference>
<dbReference type="InterPro" id="IPR011041">
    <property type="entry name" value="Quinoprot_gluc/sorb_DH_b-prop"/>
</dbReference>
<feature type="domain" description="DUF7133" evidence="3">
    <location>
        <begin position="75"/>
        <end position="432"/>
    </location>
</feature>
<dbReference type="Pfam" id="PF23500">
    <property type="entry name" value="DUF7133"/>
    <property type="match status" value="1"/>
</dbReference>
<name>A0AAE3R2E9_9BACT</name>
<evidence type="ECO:0000256" key="1">
    <source>
        <dbReference type="SAM" id="MobiDB-lite"/>
    </source>
</evidence>
<evidence type="ECO:0000313" key="5">
    <source>
        <dbReference type="Proteomes" id="UP001232063"/>
    </source>
</evidence>
<evidence type="ECO:0000259" key="3">
    <source>
        <dbReference type="Pfam" id="PF23500"/>
    </source>
</evidence>
<gene>
    <name evidence="4" type="ORF">QNI22_17395</name>
</gene>
<dbReference type="AlphaFoldDB" id="A0AAE3R2E9"/>
<dbReference type="SUPFAM" id="SSF50952">
    <property type="entry name" value="Soluble quinoprotein glucose dehydrogenase"/>
    <property type="match status" value="1"/>
</dbReference>
<evidence type="ECO:0000256" key="2">
    <source>
        <dbReference type="SAM" id="SignalP"/>
    </source>
</evidence>
<feature type="signal peptide" evidence="2">
    <location>
        <begin position="1"/>
        <end position="24"/>
    </location>
</feature>
<keyword evidence="5" id="KW-1185">Reference proteome</keyword>